<keyword evidence="1" id="KW-0378">Hydrolase</keyword>
<keyword evidence="1" id="KW-0645">Protease</keyword>
<dbReference type="AlphaFoldDB" id="A0A4R0NLW7"/>
<dbReference type="EMBL" id="SJSN01000023">
    <property type="protein sequence ID" value="TCD00553.1"/>
    <property type="molecule type" value="Genomic_DNA"/>
</dbReference>
<dbReference type="OrthoDB" id="1118857at2"/>
<keyword evidence="2" id="KW-1185">Reference proteome</keyword>
<reference evidence="1 2" key="1">
    <citation type="submission" date="2019-02" db="EMBL/GenBank/DDBJ databases">
        <title>Pedobacter sp. RP-3-11 sp. nov., isolated from Arctic soil.</title>
        <authorList>
            <person name="Dahal R.H."/>
        </authorList>
    </citation>
    <scope>NUCLEOTIDE SEQUENCE [LARGE SCALE GENOMIC DNA]</scope>
    <source>
        <strain evidence="1 2">RP-3-11</strain>
    </source>
</reference>
<dbReference type="InterPro" id="IPR008969">
    <property type="entry name" value="CarboxyPept-like_regulatory"/>
</dbReference>
<evidence type="ECO:0000313" key="1">
    <source>
        <dbReference type="EMBL" id="TCD00553.1"/>
    </source>
</evidence>
<comment type="caution">
    <text evidence="1">The sequence shown here is derived from an EMBL/GenBank/DDBJ whole genome shotgun (WGS) entry which is preliminary data.</text>
</comment>
<dbReference type="GO" id="GO:0004180">
    <property type="term" value="F:carboxypeptidase activity"/>
    <property type="evidence" value="ECO:0007669"/>
    <property type="project" value="UniProtKB-KW"/>
</dbReference>
<sequence>MLKAAFECRTNLLLNMYKLIIFLVLALPFGALAQTVTTGTVFDYSKKTLTLPGVNIRNLNSKKSTNTNKEGKYTITAAVGDLIEFSAVGYHTDTLYLTNLLNRTIYLPVKSTNLAEVNVEAVRMNSQITDAKDPLAEKYTLLNTGGNLNRKRMTDKVGGLNLNLGYGKYKRQQRKEAELSEREMYLEEIDENFSQNAVVDLTKLQGEDLKNFMIIYRPSVEQVKAERPYRYAYYISRAFVAWQKLTPQQRKLQDLPKLKAN</sequence>
<evidence type="ECO:0000313" key="2">
    <source>
        <dbReference type="Proteomes" id="UP000291485"/>
    </source>
</evidence>
<dbReference type="Pfam" id="PF13715">
    <property type="entry name" value="CarbopepD_reg_2"/>
    <property type="match status" value="1"/>
</dbReference>
<accession>A0A4R0NLW7</accession>
<dbReference type="Proteomes" id="UP000291485">
    <property type="component" value="Unassembled WGS sequence"/>
</dbReference>
<protein>
    <submittedName>
        <fullName evidence="1">Carboxypeptidase-like regulatory domain-containing protein</fullName>
    </submittedName>
</protein>
<gene>
    <name evidence="1" type="ORF">EZ449_20560</name>
</gene>
<keyword evidence="1" id="KW-0121">Carboxypeptidase</keyword>
<organism evidence="1 2">
    <name type="scientific">Pedobacter frigidisoli</name>
    <dbReference type="NCBI Taxonomy" id="2530455"/>
    <lineage>
        <taxon>Bacteria</taxon>
        <taxon>Pseudomonadati</taxon>
        <taxon>Bacteroidota</taxon>
        <taxon>Sphingobacteriia</taxon>
        <taxon>Sphingobacteriales</taxon>
        <taxon>Sphingobacteriaceae</taxon>
        <taxon>Pedobacter</taxon>
    </lineage>
</organism>
<dbReference type="SUPFAM" id="SSF49464">
    <property type="entry name" value="Carboxypeptidase regulatory domain-like"/>
    <property type="match status" value="1"/>
</dbReference>
<name>A0A4R0NLW7_9SPHI</name>
<proteinExistence type="predicted"/>